<dbReference type="EMBL" id="CATOUU010000036">
    <property type="protein sequence ID" value="CAI9913801.1"/>
    <property type="molecule type" value="Genomic_DNA"/>
</dbReference>
<dbReference type="EMBL" id="CAXDID020000410">
    <property type="protein sequence ID" value="CAL6088693.1"/>
    <property type="molecule type" value="Genomic_DNA"/>
</dbReference>
<reference evidence="2 3" key="2">
    <citation type="submission" date="2024-07" db="EMBL/GenBank/DDBJ databases">
        <authorList>
            <person name="Akdeniz Z."/>
        </authorList>
    </citation>
    <scope>NUCLEOTIDE SEQUENCE [LARGE SCALE GENOMIC DNA]</scope>
</reference>
<keyword evidence="3" id="KW-1185">Reference proteome</keyword>
<proteinExistence type="predicted"/>
<evidence type="ECO:0000313" key="3">
    <source>
        <dbReference type="Proteomes" id="UP001642409"/>
    </source>
</evidence>
<protein>
    <submittedName>
        <fullName evidence="2">Hypothetical_protein</fullName>
    </submittedName>
</protein>
<sequence>MNRTVFLSSRKQSAPVQNIYGCEQLSDYLIPQNQLLRNISISELRSQLSSSNDLDQQVIIYKSIRCHDTLNIHNYDKNFIIDLEFVVKQNITNPLLFLESSLLLYSLLDHGSMCLHDFDFFYSMLSLDCDPVLIMLLSSSDSEELIQFCIENFSQFNFCVLYEVLLLFQKYNVLANNPQLLIQIQELQLTQNDSSLFVEILNVGHRYILQQINLKERFEASMFWLQIIGTNNGHISAEKTMYNKITEILHCIYGETELKVFKRKYNEYGIASEKEYLTLGDVLLTKTNFSVLNQILAIPPQFPQLCACHEQFYNVMRRYTELKRYIVDLSSSLNNILLLLQSKLIRNQKNALQLINAIFEHDCKQETFLQILKILSETIHADQEVMPYYVDADFAFEIGCFIQFNISQDPVRQEIVREMCGDVLGIWSAEAESIRRVL</sequence>
<organism evidence="1">
    <name type="scientific">Hexamita inflata</name>
    <dbReference type="NCBI Taxonomy" id="28002"/>
    <lineage>
        <taxon>Eukaryota</taxon>
        <taxon>Metamonada</taxon>
        <taxon>Diplomonadida</taxon>
        <taxon>Hexamitidae</taxon>
        <taxon>Hexamitinae</taxon>
        <taxon>Hexamita</taxon>
    </lineage>
</organism>
<accession>A0AA86N6T6</accession>
<evidence type="ECO:0000313" key="2">
    <source>
        <dbReference type="EMBL" id="CAL6088693.1"/>
    </source>
</evidence>
<dbReference type="AlphaFoldDB" id="A0AA86N6T6"/>
<evidence type="ECO:0000313" key="1">
    <source>
        <dbReference type="EMBL" id="CAI9913801.1"/>
    </source>
</evidence>
<reference evidence="1" key="1">
    <citation type="submission" date="2023-06" db="EMBL/GenBank/DDBJ databases">
        <authorList>
            <person name="Kurt Z."/>
        </authorList>
    </citation>
    <scope>NUCLEOTIDE SEQUENCE</scope>
</reference>
<gene>
    <name evidence="1" type="ORF">HINF_LOCUS1446</name>
    <name evidence="2" type="ORF">HINF_LOCUS64250</name>
</gene>
<dbReference type="Proteomes" id="UP001642409">
    <property type="component" value="Unassembled WGS sequence"/>
</dbReference>
<comment type="caution">
    <text evidence="1">The sequence shown here is derived from an EMBL/GenBank/DDBJ whole genome shotgun (WGS) entry which is preliminary data.</text>
</comment>
<name>A0AA86N6T6_9EUKA</name>